<evidence type="ECO:0000256" key="4">
    <source>
        <dbReference type="ARBA" id="ARBA00022723"/>
    </source>
</evidence>
<evidence type="ECO:0000256" key="2">
    <source>
        <dbReference type="ARBA" id="ARBA00005968"/>
    </source>
</evidence>
<dbReference type="InterPro" id="IPR023608">
    <property type="entry name" value="Transglutaminase_animal"/>
</dbReference>
<dbReference type="Ensembl" id="ENSCCRT00000016702.2">
    <property type="protein sequence ID" value="ENSCCRP00000015291.2"/>
    <property type="gene ID" value="ENSCCRG00000007370.2"/>
</dbReference>
<dbReference type="PANTHER" id="PTHR11590">
    <property type="entry name" value="PROTEIN-GLUTAMINE GAMMA-GLUTAMYLTRANSFERASE"/>
    <property type="match status" value="1"/>
</dbReference>
<dbReference type="FunFam" id="3.90.260.10:FF:000001">
    <property type="entry name" value="Protein-glutamine gamma-glutamyltransferase 2"/>
    <property type="match status" value="1"/>
</dbReference>
<comment type="similarity">
    <text evidence="2">Belongs to the transglutaminase superfamily. Transglutaminase family.</text>
</comment>
<evidence type="ECO:0000256" key="3">
    <source>
        <dbReference type="ARBA" id="ARBA00022679"/>
    </source>
</evidence>
<evidence type="ECO:0000256" key="5">
    <source>
        <dbReference type="ARBA" id="ARBA00022837"/>
    </source>
</evidence>
<dbReference type="InterPro" id="IPR050779">
    <property type="entry name" value="Transglutaminase"/>
</dbReference>
<keyword evidence="5" id="KW-0106">Calcium</keyword>
<dbReference type="AlphaFoldDB" id="A0A8C1AAR3"/>
<protein>
    <recommendedName>
        <fullName evidence="7">protein-glutamine gamma-glutamyltransferase</fullName>
        <ecNumber evidence="7">2.3.2.13</ecNumber>
    </recommendedName>
</protein>
<dbReference type="PANTHER" id="PTHR11590:SF42">
    <property type="entry name" value="COAGULATION FACTOR XIII A CHAIN"/>
    <property type="match status" value="1"/>
</dbReference>
<evidence type="ECO:0000256" key="7">
    <source>
        <dbReference type="ARBA" id="ARBA00024222"/>
    </source>
</evidence>
<evidence type="ECO:0000259" key="8">
    <source>
        <dbReference type="SMART" id="SM00460"/>
    </source>
</evidence>
<dbReference type="OMA" id="HKSEYED"/>
<organism evidence="9 10">
    <name type="scientific">Cyprinus carpio carpio</name>
    <dbReference type="NCBI Taxonomy" id="630221"/>
    <lineage>
        <taxon>Eukaryota</taxon>
        <taxon>Metazoa</taxon>
        <taxon>Chordata</taxon>
        <taxon>Craniata</taxon>
        <taxon>Vertebrata</taxon>
        <taxon>Euteleostomi</taxon>
        <taxon>Actinopterygii</taxon>
        <taxon>Neopterygii</taxon>
        <taxon>Teleostei</taxon>
        <taxon>Ostariophysi</taxon>
        <taxon>Cypriniformes</taxon>
        <taxon>Cyprinidae</taxon>
        <taxon>Cyprininae</taxon>
        <taxon>Cyprinus</taxon>
    </lineage>
</organism>
<evidence type="ECO:0000313" key="9">
    <source>
        <dbReference type="Ensembl" id="ENSCCRP00000015291.2"/>
    </source>
</evidence>
<comment type="cofactor">
    <cofactor evidence="1">
        <name>Ca(2+)</name>
        <dbReference type="ChEBI" id="CHEBI:29108"/>
    </cofactor>
</comment>
<keyword evidence="4" id="KW-0479">Metal-binding</keyword>
<dbReference type="PIRSF" id="PIRSF000459">
    <property type="entry name" value="TGM_EBP42"/>
    <property type="match status" value="1"/>
</dbReference>
<feature type="domain" description="Transglutaminase-like" evidence="8">
    <location>
        <begin position="359"/>
        <end position="452"/>
    </location>
</feature>
<evidence type="ECO:0000256" key="6">
    <source>
        <dbReference type="ARBA" id="ARBA00023315"/>
    </source>
</evidence>
<dbReference type="InterPro" id="IPR008958">
    <property type="entry name" value="Transglutaminase_C"/>
</dbReference>
<keyword evidence="6" id="KW-0012">Acyltransferase</keyword>
<keyword evidence="3" id="KW-0808">Transferase</keyword>
<dbReference type="SMR" id="A0A8C1AAR3"/>
<sequence>MEVSSSSGRGSPEPILIRMGLLCLGLLSRPSPLLQRLITSRHFVHIMSCPLYPTQPCELQRGRISIDSSNSHESKSPEFEAFYVLRPRGPSGEETKAAGLSVLSIDMCVSENKKAHNTDKYKCSTLIVRRNKEFTIIIKLDRAFNAEQDDVQIEFMIGSLPNENKGTYITLSIGKRKHNGHWKGRVVEIQGHDVTVGITPDASCIIGRFRTFVAVMTDLGKWRTQRNVDTDLYVLFNPWDPADQVYMDKEEDRQEYVMNDVGTIYNGEFNNITSRSWNFGQFEEGVLDACLMVMDAGKVPLLFRGNATEVVRQGSALLNAQDDDGLMVGNWSGDYSGGTAPTAWTGSPEILLKYVKEGCDPVCFAQCWVFAGVLNTLMRCLGIPSRVITNFFSAHDNTGNLKTDIVLDDDGKVDRSRTKDSVWNYHCWNEVYVKRLDLPEKYSGWQVVDSTPQETSDGLYRCGPTSVNAIKEGELSYPFDAKFVFAEVNSDVIYHKSDKSGKMEIIYVDSAYIGKILVTKKKGSSTYEDITSTYKYQEGSLKEREAMQTAVRRGVSTKDYLPLTEAGVDFELQADTIKMGDNLKLTLNIKNQTSHTCTLSATITGCVVYYTGITSTTFKHENKSAIVEASKTESLTIDVKALEYMPYLVEQSNLLFVVYGHVEERDASLSSMRVVTLSPPELAIKMTGSPRLGKEVMISVDFQNPYNFNLQNVQLRIDGPGLIPTKLKHYSQILPGASVKYKVSLFPQSLGKKVLMACLDCPLLRQVTNQLEFEVVQD</sequence>
<dbReference type="InterPro" id="IPR001102">
    <property type="entry name" value="Transglutaminase_N"/>
</dbReference>
<dbReference type="Pfam" id="PF01841">
    <property type="entry name" value="Transglut_core"/>
    <property type="match status" value="1"/>
</dbReference>
<dbReference type="EC" id="2.3.2.13" evidence="7"/>
<evidence type="ECO:0000256" key="1">
    <source>
        <dbReference type="ARBA" id="ARBA00001913"/>
    </source>
</evidence>
<dbReference type="GO" id="GO:0003810">
    <property type="term" value="F:protein-glutamine gamma-glutamyltransferase activity"/>
    <property type="evidence" value="ECO:0007669"/>
    <property type="project" value="UniProtKB-EC"/>
</dbReference>
<keyword evidence="10" id="KW-1185">Reference proteome</keyword>
<reference evidence="9" key="1">
    <citation type="submission" date="2025-08" db="UniProtKB">
        <authorList>
            <consortium name="Ensembl"/>
        </authorList>
    </citation>
    <scope>IDENTIFICATION</scope>
</reference>
<accession>A0A8C1AAR3</accession>
<dbReference type="GO" id="GO:0072378">
    <property type="term" value="P:blood coagulation, fibrin clot formation"/>
    <property type="evidence" value="ECO:0007669"/>
    <property type="project" value="TreeGrafter"/>
</dbReference>
<dbReference type="SMART" id="SM00460">
    <property type="entry name" value="TGc"/>
    <property type="match status" value="1"/>
</dbReference>
<dbReference type="Pfam" id="PF00868">
    <property type="entry name" value="Transglut_N"/>
    <property type="match status" value="1"/>
</dbReference>
<proteinExistence type="inferred from homology"/>
<dbReference type="InterPro" id="IPR002931">
    <property type="entry name" value="Transglutaminase-like"/>
</dbReference>
<evidence type="ECO:0000313" key="10">
    <source>
        <dbReference type="Proteomes" id="UP001108240"/>
    </source>
</evidence>
<reference evidence="9" key="2">
    <citation type="submission" date="2025-09" db="UniProtKB">
        <authorList>
            <consortium name="Ensembl"/>
        </authorList>
    </citation>
    <scope>IDENTIFICATION</scope>
</reference>
<dbReference type="GeneTree" id="ENSGT01050000244939"/>
<dbReference type="Proteomes" id="UP001108240">
    <property type="component" value="Unplaced"/>
</dbReference>
<dbReference type="GO" id="GO:0046872">
    <property type="term" value="F:metal ion binding"/>
    <property type="evidence" value="ECO:0007669"/>
    <property type="project" value="UniProtKB-KW"/>
</dbReference>
<name>A0A8C1AAR3_CYPCA</name>
<dbReference type="Pfam" id="PF00927">
    <property type="entry name" value="Transglut_C"/>
    <property type="match status" value="2"/>
</dbReference>